<protein>
    <submittedName>
        <fullName evidence="3">Small CPxCG-related zinc finger protein</fullName>
    </submittedName>
</protein>
<dbReference type="AlphaFoldDB" id="M1XTR7"/>
<keyword evidence="1" id="KW-0175">Coiled coil</keyword>
<feature type="coiled-coil region" evidence="1">
    <location>
        <begin position="44"/>
        <end position="92"/>
    </location>
</feature>
<dbReference type="KEGG" id="nmo:Nmlp_3722"/>
<proteinExistence type="predicted"/>
<dbReference type="eggNOG" id="arCOG06305">
    <property type="taxonomic scope" value="Archaea"/>
</dbReference>
<dbReference type="Proteomes" id="UP000011867">
    <property type="component" value="Chromosome"/>
</dbReference>
<name>M1XTR7_NATM8</name>
<feature type="region of interest" description="Disordered" evidence="2">
    <location>
        <begin position="1"/>
        <end position="35"/>
    </location>
</feature>
<evidence type="ECO:0000313" key="4">
    <source>
        <dbReference type="Proteomes" id="UP000011867"/>
    </source>
</evidence>
<evidence type="ECO:0000256" key="1">
    <source>
        <dbReference type="SAM" id="Coils"/>
    </source>
</evidence>
<reference evidence="3 4" key="1">
    <citation type="journal article" date="2013" name="Genome Announc.">
        <title>Genome of the haloarchaeon Natronomonas moolapensis, a neutrophilic member of a previously haloalkaliphilic genus.</title>
        <authorList>
            <person name="Dyall-Smith M.L."/>
            <person name="Pfeiffer F."/>
            <person name="Oberwinkler T."/>
            <person name="Klee K."/>
            <person name="Rampp M."/>
            <person name="Palm P."/>
            <person name="Gross K."/>
            <person name="Schuster S.C."/>
            <person name="Oesterhelt D."/>
        </authorList>
    </citation>
    <scope>NUCLEOTIDE SEQUENCE [LARGE SCALE GENOMIC DNA]</scope>
    <source>
        <strain evidence="4">DSM 18674 / JCM 14361 / 8.8.11</strain>
    </source>
</reference>
<evidence type="ECO:0000313" key="3">
    <source>
        <dbReference type="EMBL" id="CCQ37836.1"/>
    </source>
</evidence>
<sequence length="133" mass="14918">MRSVSTRMSDKQTDSDAESTAETERTEREAAVDDEEAAIDVEAIDAYQGRIEEMSAEIEQREQTIGELESVIEAQSERIDELENQFLDLSARVADGRNFGVCPECNGPTERKGRLLRSDTIECIRCGNVVHTY</sequence>
<dbReference type="HOGENOM" id="CLU_164494_0_0_2"/>
<dbReference type="EMBL" id="HF582854">
    <property type="protein sequence ID" value="CCQ37836.1"/>
    <property type="molecule type" value="Genomic_DNA"/>
</dbReference>
<keyword evidence="4" id="KW-1185">Reference proteome</keyword>
<accession>M1XTR7</accession>
<organism evidence="3 4">
    <name type="scientific">Natronomonas moolapensis (strain DSM 18674 / CECT 7526 / JCM 14361 / 8.8.11)</name>
    <dbReference type="NCBI Taxonomy" id="268739"/>
    <lineage>
        <taxon>Archaea</taxon>
        <taxon>Methanobacteriati</taxon>
        <taxon>Methanobacteriota</taxon>
        <taxon>Stenosarchaea group</taxon>
        <taxon>Halobacteria</taxon>
        <taxon>Halobacteriales</taxon>
        <taxon>Natronomonadaceae</taxon>
        <taxon>Natronomonas</taxon>
    </lineage>
</organism>
<gene>
    <name evidence="3" type="ordered locus">Nmlp_3722</name>
</gene>
<evidence type="ECO:0000256" key="2">
    <source>
        <dbReference type="SAM" id="MobiDB-lite"/>
    </source>
</evidence>
<feature type="compositionally biased region" description="Basic and acidic residues" evidence="2">
    <location>
        <begin position="22"/>
        <end position="31"/>
    </location>
</feature>